<dbReference type="InterPro" id="IPR046005">
    <property type="entry name" value="DUF5961"/>
</dbReference>
<sequence length="71" mass="7942">MTQFNVRPRDDGRHGRTIEEESFEAAALAYVEVWPLPVTDADLSVVVRDLESGREQCFRVDLESGDTQACG</sequence>
<dbReference type="Pfam" id="PF19386">
    <property type="entry name" value="DUF5961"/>
    <property type="match status" value="1"/>
</dbReference>
<proteinExistence type="predicted"/>
<gene>
    <name evidence="1" type="ORF">QO010_004392</name>
</gene>
<reference evidence="1 2" key="1">
    <citation type="submission" date="2023-07" db="EMBL/GenBank/DDBJ databases">
        <title>Genomic Encyclopedia of Type Strains, Phase IV (KMG-IV): sequencing the most valuable type-strain genomes for metagenomic binning, comparative biology and taxonomic classification.</title>
        <authorList>
            <person name="Goeker M."/>
        </authorList>
    </citation>
    <scope>NUCLEOTIDE SEQUENCE [LARGE SCALE GENOMIC DNA]</scope>
    <source>
        <strain evidence="1 2">DSM 18695</strain>
    </source>
</reference>
<evidence type="ECO:0000313" key="1">
    <source>
        <dbReference type="EMBL" id="MDQ0466597.1"/>
    </source>
</evidence>
<name>A0ABU0IX67_9CAUL</name>
<keyword evidence="2" id="KW-1185">Reference proteome</keyword>
<evidence type="ECO:0000313" key="2">
    <source>
        <dbReference type="Proteomes" id="UP001228905"/>
    </source>
</evidence>
<organism evidence="1 2">
    <name type="scientific">Caulobacter ginsengisoli</name>
    <dbReference type="NCBI Taxonomy" id="400775"/>
    <lineage>
        <taxon>Bacteria</taxon>
        <taxon>Pseudomonadati</taxon>
        <taxon>Pseudomonadota</taxon>
        <taxon>Alphaproteobacteria</taxon>
        <taxon>Caulobacterales</taxon>
        <taxon>Caulobacteraceae</taxon>
        <taxon>Caulobacter</taxon>
    </lineage>
</organism>
<accession>A0ABU0IX67</accession>
<protein>
    <submittedName>
        <fullName evidence="1">Uncharacterized protein</fullName>
    </submittedName>
</protein>
<dbReference type="Proteomes" id="UP001228905">
    <property type="component" value="Unassembled WGS sequence"/>
</dbReference>
<dbReference type="EMBL" id="JAUSVS010000012">
    <property type="protein sequence ID" value="MDQ0466597.1"/>
    <property type="molecule type" value="Genomic_DNA"/>
</dbReference>
<comment type="caution">
    <text evidence="1">The sequence shown here is derived from an EMBL/GenBank/DDBJ whole genome shotgun (WGS) entry which is preliminary data.</text>
</comment>
<dbReference type="RefSeq" id="WP_307352723.1">
    <property type="nucleotide sequence ID" value="NZ_JAUSVS010000012.1"/>
</dbReference>